<reference evidence="3" key="1">
    <citation type="submission" date="2021-01" db="EMBL/GenBank/DDBJ databases">
        <authorList>
            <consortium name="Genoscope - CEA"/>
            <person name="William W."/>
        </authorList>
    </citation>
    <scope>NUCLEOTIDE SEQUENCE</scope>
</reference>
<feature type="compositionally biased region" description="Polar residues" evidence="1">
    <location>
        <begin position="98"/>
        <end position="126"/>
    </location>
</feature>
<evidence type="ECO:0000256" key="1">
    <source>
        <dbReference type="SAM" id="MobiDB-lite"/>
    </source>
</evidence>
<proteinExistence type="predicted"/>
<protein>
    <recommendedName>
        <fullName evidence="5">Transmembrane protein</fullName>
    </recommendedName>
</protein>
<organism evidence="3 4">
    <name type="scientific">Paramecium sonneborni</name>
    <dbReference type="NCBI Taxonomy" id="65129"/>
    <lineage>
        <taxon>Eukaryota</taxon>
        <taxon>Sar</taxon>
        <taxon>Alveolata</taxon>
        <taxon>Ciliophora</taxon>
        <taxon>Intramacronucleata</taxon>
        <taxon>Oligohymenophorea</taxon>
        <taxon>Peniculida</taxon>
        <taxon>Parameciidae</taxon>
        <taxon>Paramecium</taxon>
    </lineage>
</organism>
<keyword evidence="2" id="KW-0812">Transmembrane</keyword>
<keyword evidence="2" id="KW-0472">Membrane</keyword>
<sequence>MIISNVQKPSQPSQQKKITKFVKDLISNENQFQQQNIQQKDKENGFIIKNESPSQETIQKETPIQVIKQQNQTSGQTIFSRKPIISILEGIETVQSTNRKSLRSRQSANNSERNSIFGQTPDQKPLNQPKRHSISSFQTNGNLHTFQNGKIPKPSKDYYKCNSFAKIFYSHKIGLSRIFMLSQIYFRQILCFEICGALFLFIEPLQSYYIIGSSCGGYLIFKIYDYYVVKSLCKNGSGFLLKLINYVIWTCALSILILGILFYQPNNLICLQYYIPALILELFIVDPIKYVIIKNCLAEPRININKKQQNIK</sequence>
<accession>A0A8S1N618</accession>
<evidence type="ECO:0000313" key="4">
    <source>
        <dbReference type="Proteomes" id="UP000692954"/>
    </source>
</evidence>
<dbReference type="EMBL" id="CAJJDN010000053">
    <property type="protein sequence ID" value="CAD8088817.1"/>
    <property type="molecule type" value="Genomic_DNA"/>
</dbReference>
<dbReference type="AlphaFoldDB" id="A0A8S1N618"/>
<feature type="region of interest" description="Disordered" evidence="1">
    <location>
        <begin position="98"/>
        <end position="149"/>
    </location>
</feature>
<dbReference type="Proteomes" id="UP000692954">
    <property type="component" value="Unassembled WGS sequence"/>
</dbReference>
<evidence type="ECO:0008006" key="5">
    <source>
        <dbReference type="Google" id="ProtNLM"/>
    </source>
</evidence>
<name>A0A8S1N618_9CILI</name>
<feature type="transmembrane region" description="Helical" evidence="2">
    <location>
        <begin position="208"/>
        <end position="227"/>
    </location>
</feature>
<keyword evidence="2" id="KW-1133">Transmembrane helix</keyword>
<gene>
    <name evidence="3" type="ORF">PSON_ATCC_30995.1.T0530112</name>
</gene>
<feature type="transmembrane region" description="Helical" evidence="2">
    <location>
        <begin position="239"/>
        <end position="261"/>
    </location>
</feature>
<evidence type="ECO:0000256" key="2">
    <source>
        <dbReference type="SAM" id="Phobius"/>
    </source>
</evidence>
<keyword evidence="4" id="KW-1185">Reference proteome</keyword>
<comment type="caution">
    <text evidence="3">The sequence shown here is derived from an EMBL/GenBank/DDBJ whole genome shotgun (WGS) entry which is preliminary data.</text>
</comment>
<evidence type="ECO:0000313" key="3">
    <source>
        <dbReference type="EMBL" id="CAD8088817.1"/>
    </source>
</evidence>
<feature type="transmembrane region" description="Helical" evidence="2">
    <location>
        <begin position="184"/>
        <end position="202"/>
    </location>
</feature>
<dbReference type="OrthoDB" id="10291369at2759"/>
<feature type="compositionally biased region" description="Polar residues" evidence="1">
    <location>
        <begin position="134"/>
        <end position="148"/>
    </location>
</feature>